<evidence type="ECO:0000313" key="3">
    <source>
        <dbReference type="EMBL" id="TMQ67009.1"/>
    </source>
</evidence>
<dbReference type="PANTHER" id="PTHR42733">
    <property type="entry name" value="DJ-1 PROTEIN"/>
    <property type="match status" value="1"/>
</dbReference>
<reference evidence="3 4" key="1">
    <citation type="journal article" date="2019" name="Nat. Microbiol.">
        <title>Mediterranean grassland soil C-N compound turnover is dependent on rainfall and depth, and is mediated by genomically divergent microorganisms.</title>
        <authorList>
            <person name="Diamond S."/>
            <person name="Andeer P.F."/>
            <person name="Li Z."/>
            <person name="Crits-Christoph A."/>
            <person name="Burstein D."/>
            <person name="Anantharaman K."/>
            <person name="Lane K.R."/>
            <person name="Thomas B.C."/>
            <person name="Pan C."/>
            <person name="Northen T.R."/>
            <person name="Banfield J.F."/>
        </authorList>
    </citation>
    <scope>NUCLEOTIDE SEQUENCE [LARGE SCALE GENOMIC DNA]</scope>
    <source>
        <strain evidence="3">WS_8</strain>
    </source>
</reference>
<comment type="caution">
    <text evidence="3">The sequence shown here is derived from an EMBL/GenBank/DDBJ whole genome shotgun (WGS) entry which is preliminary data.</text>
</comment>
<dbReference type="EMBL" id="VBOY01000050">
    <property type="protein sequence ID" value="TMQ67009.1"/>
    <property type="molecule type" value="Genomic_DNA"/>
</dbReference>
<dbReference type="CDD" id="cd03134">
    <property type="entry name" value="GATase1_PfpI_like"/>
    <property type="match status" value="1"/>
</dbReference>
<accession>A0A538TTQ5</accession>
<evidence type="ECO:0000313" key="4">
    <source>
        <dbReference type="Proteomes" id="UP000316609"/>
    </source>
</evidence>
<proteinExistence type="inferred from homology"/>
<dbReference type="InterPro" id="IPR002818">
    <property type="entry name" value="DJ-1/PfpI"/>
</dbReference>
<dbReference type="Gene3D" id="3.40.50.880">
    <property type="match status" value="1"/>
</dbReference>
<evidence type="ECO:0000259" key="2">
    <source>
        <dbReference type="Pfam" id="PF01965"/>
    </source>
</evidence>
<keyword evidence="3" id="KW-0808">Transferase</keyword>
<protein>
    <submittedName>
        <fullName evidence="3">Type 1 glutamine amidotransferase</fullName>
    </submittedName>
</protein>
<organism evidence="3 4">
    <name type="scientific">Eiseniibacteriota bacterium</name>
    <dbReference type="NCBI Taxonomy" id="2212470"/>
    <lineage>
        <taxon>Bacteria</taxon>
        <taxon>Candidatus Eiseniibacteriota</taxon>
    </lineage>
</organism>
<comment type="similarity">
    <text evidence="1">Belongs to the peptidase C56 family.</text>
</comment>
<sequence length="178" mass="19547">MTAPNAHRRVLILVEQGYEDLELWYPKIRLEEDGIEVVVAGPEKTTYSGKHGYPCRADRTFNEVRSADFDGLVIPGGWAPDKLRRLPVVLDLVREFDRAGKPIGMICHAGWVPISAKILKGRKVTGVSAIRDDLENAGATFLDQSAVVDGNLVSSRTPADLPAFCRELLSLLLARVPA</sequence>
<dbReference type="PANTHER" id="PTHR42733:SF13">
    <property type="entry name" value="DJ-1_PFPI DOMAIN-CONTAINING PROTEIN"/>
    <property type="match status" value="1"/>
</dbReference>
<dbReference type="NCBIfam" id="TIGR01382">
    <property type="entry name" value="PfpI"/>
    <property type="match status" value="1"/>
</dbReference>
<name>A0A538TTQ5_UNCEI</name>
<dbReference type="AlphaFoldDB" id="A0A538TTQ5"/>
<feature type="domain" description="DJ-1/PfpI" evidence="2">
    <location>
        <begin position="8"/>
        <end position="170"/>
    </location>
</feature>
<dbReference type="SUPFAM" id="SSF52317">
    <property type="entry name" value="Class I glutamine amidotransferase-like"/>
    <property type="match status" value="1"/>
</dbReference>
<dbReference type="InterPro" id="IPR006286">
    <property type="entry name" value="C56_PfpI-like"/>
</dbReference>
<dbReference type="PROSITE" id="PS51276">
    <property type="entry name" value="PEPTIDASE_C56_PFPI"/>
    <property type="match status" value="1"/>
</dbReference>
<dbReference type="GO" id="GO:0016740">
    <property type="term" value="F:transferase activity"/>
    <property type="evidence" value="ECO:0007669"/>
    <property type="project" value="UniProtKB-KW"/>
</dbReference>
<dbReference type="InterPro" id="IPR029062">
    <property type="entry name" value="Class_I_gatase-like"/>
</dbReference>
<dbReference type="Proteomes" id="UP000316609">
    <property type="component" value="Unassembled WGS sequence"/>
</dbReference>
<keyword evidence="3" id="KW-0315">Glutamine amidotransferase</keyword>
<dbReference type="Pfam" id="PF01965">
    <property type="entry name" value="DJ-1_PfpI"/>
    <property type="match status" value="1"/>
</dbReference>
<gene>
    <name evidence="3" type="ORF">E6K78_05735</name>
</gene>
<evidence type="ECO:0000256" key="1">
    <source>
        <dbReference type="ARBA" id="ARBA00008542"/>
    </source>
</evidence>